<keyword evidence="6 11" id="KW-0865">Zymogen</keyword>
<keyword evidence="9 11" id="KW-1208">Phospholipid metabolism</keyword>
<feature type="chain" id="PRO_5023466501" description="Phosphatidylserine decarboxylase beta chain" evidence="11">
    <location>
        <begin position="1"/>
        <end position="181"/>
    </location>
</feature>
<organism evidence="13 14">
    <name type="scientific">Nitratidesulfovibrio vulgaris (strain DP4)</name>
    <name type="common">Desulfovibrio vulgaris</name>
    <dbReference type="NCBI Taxonomy" id="391774"/>
    <lineage>
        <taxon>Bacteria</taxon>
        <taxon>Pseudomonadati</taxon>
        <taxon>Thermodesulfobacteriota</taxon>
        <taxon>Desulfovibrionia</taxon>
        <taxon>Desulfovibrionales</taxon>
        <taxon>Desulfovibrionaceae</taxon>
        <taxon>Nitratidesulfovibrio</taxon>
    </lineage>
</organism>
<evidence type="ECO:0000256" key="2">
    <source>
        <dbReference type="ARBA" id="ARBA00022516"/>
    </source>
</evidence>
<evidence type="ECO:0000256" key="3">
    <source>
        <dbReference type="ARBA" id="ARBA00022793"/>
    </source>
</evidence>
<evidence type="ECO:0000256" key="4">
    <source>
        <dbReference type="ARBA" id="ARBA00023098"/>
    </source>
</evidence>
<keyword evidence="8 11" id="KW-0456">Lyase</keyword>
<dbReference type="PANTHER" id="PTHR35809">
    <property type="entry name" value="ARCHAETIDYLSERINE DECARBOXYLASE PROENZYME-RELATED"/>
    <property type="match status" value="1"/>
</dbReference>
<feature type="active site" description="Schiff-base intermediate with substrate; via pyruvic acid" evidence="11">
    <location>
        <position position="182"/>
    </location>
</feature>
<evidence type="ECO:0000313" key="14">
    <source>
        <dbReference type="Proteomes" id="UP000009173"/>
    </source>
</evidence>
<dbReference type="AlphaFoldDB" id="A0A0H3A5Y7"/>
<comment type="PTM">
    <text evidence="11">Is synthesized initially as an inactive proenzyme. Formation of the active enzyme involves a self-maturation process in which the active site pyruvoyl group is generated from an internal serine residue via an autocatalytic post-translational modification. Two non-identical subunits are generated from the proenzyme in this reaction, and the pyruvate is formed at the N-terminus of the alpha chain, which is derived from the carboxyl end of the proenzyme. The post-translation cleavage follows an unusual pathway, termed non-hydrolytic serinolysis, in which the side chain hydroxyl group of the serine supplies its oxygen atom to form the C-terminus of the beta chain, while the remainder of the serine residue undergoes an oxidative deamination to produce ammonia and the pyruvoyl prosthetic group on the alpha chain.</text>
</comment>
<comment type="pathway">
    <text evidence="11">Phospholipid metabolism; phosphatidylethanolamine biosynthesis; phosphatidylethanolamine from CDP-diacylglycerol: step 2/2.</text>
</comment>
<dbReference type="HAMAP" id="MF_00664">
    <property type="entry name" value="PS_decarb_PSD_A"/>
    <property type="match status" value="1"/>
</dbReference>
<comment type="cofactor">
    <cofactor evidence="11">
        <name>pyruvate</name>
        <dbReference type="ChEBI" id="CHEBI:15361"/>
    </cofactor>
    <text evidence="11">Binds 1 pyruvoyl group covalently per subunit.</text>
</comment>
<name>A0A0H3A5Y7_NITV4</name>
<dbReference type="InterPro" id="IPR033175">
    <property type="entry name" value="PSD-A"/>
</dbReference>
<dbReference type="PROSITE" id="PS51257">
    <property type="entry name" value="PROKAR_LIPOPROTEIN"/>
    <property type="match status" value="1"/>
</dbReference>
<keyword evidence="5 11" id="KW-0472">Membrane</keyword>
<evidence type="ECO:0000313" key="13">
    <source>
        <dbReference type="EMBL" id="ABM27416.1"/>
    </source>
</evidence>
<gene>
    <name evidence="11" type="primary">psd</name>
    <name evidence="13" type="ordered locus">Dvul_0393</name>
</gene>
<dbReference type="RefSeq" id="WP_011791593.1">
    <property type="nucleotide sequence ID" value="NC_008751.1"/>
</dbReference>
<proteinExistence type="inferred from homology"/>
<keyword evidence="7 11" id="KW-0594">Phospholipid biosynthesis</keyword>
<comment type="catalytic activity">
    <reaction evidence="11">
        <text>a 1,2-diacyl-sn-glycero-3-phospho-L-serine + H(+) = a 1,2-diacyl-sn-glycero-3-phosphoethanolamine + CO2</text>
        <dbReference type="Rhea" id="RHEA:20828"/>
        <dbReference type="ChEBI" id="CHEBI:15378"/>
        <dbReference type="ChEBI" id="CHEBI:16526"/>
        <dbReference type="ChEBI" id="CHEBI:57262"/>
        <dbReference type="ChEBI" id="CHEBI:64612"/>
        <dbReference type="EC" id="4.1.1.65"/>
    </reaction>
</comment>
<reference evidence="14" key="1">
    <citation type="journal article" date="2009" name="Environ. Microbiol.">
        <title>Contribution of mobile genetic elements to Desulfovibrio vulgaris genome plasticity.</title>
        <authorList>
            <person name="Walker C.B."/>
            <person name="Stolyar S."/>
            <person name="Chivian D."/>
            <person name="Pinel N."/>
            <person name="Gabster J.A."/>
            <person name="Dehal P.S."/>
            <person name="He Z."/>
            <person name="Yang Z.K."/>
            <person name="Yen H.C."/>
            <person name="Zhou J."/>
            <person name="Wall J.D."/>
            <person name="Hazen T.C."/>
            <person name="Arkin A.P."/>
            <person name="Stahl D.A."/>
        </authorList>
    </citation>
    <scope>NUCLEOTIDE SEQUENCE [LARGE SCALE GENOMIC DNA]</scope>
    <source>
        <strain evidence="14">DP4</strain>
    </source>
</reference>
<comment type="function">
    <text evidence="11">Catalyzes the formation of phosphatidylethanolamine (PtdEtn) from phosphatidylserine (PtdSer).</text>
</comment>
<comment type="similarity">
    <text evidence="11">Belongs to the phosphatidylserine decarboxylase family. PSD-A subfamily.</text>
</comment>
<dbReference type="GO" id="GO:0006646">
    <property type="term" value="P:phosphatidylethanolamine biosynthetic process"/>
    <property type="evidence" value="ECO:0007669"/>
    <property type="project" value="UniProtKB-UniRule"/>
</dbReference>
<dbReference type="InterPro" id="IPR003817">
    <property type="entry name" value="PS_Dcarbxylase"/>
</dbReference>
<dbReference type="Pfam" id="PF02666">
    <property type="entry name" value="PS_Dcarbxylase"/>
    <property type="match status" value="1"/>
</dbReference>
<sequence length="217" mass="23870">MRNPSISITPEGLPAIGLCTLATLTFALIGCWVMAVIFLLLTWFCCHFFRDPERVTPTGAGLAVSPADGRVIRVEPVTDPITGEKRTCVCIFMNVFNVHVNRMPVAGTIRNIVYHPGKFFNAAWDKAATDNERCDYLIEDAEGGKWTMVQIAGLIARRIVCRVDEGDTLTRGERYGMIRFGSRVDLYLPDGYCPAVSVGEHVFAGQTIVARKSPEGA</sequence>
<evidence type="ECO:0000256" key="10">
    <source>
        <dbReference type="ARBA" id="ARBA00023317"/>
    </source>
</evidence>
<dbReference type="NCBIfam" id="NF003685">
    <property type="entry name" value="PRK05305.2-5"/>
    <property type="match status" value="1"/>
</dbReference>
<evidence type="ECO:0000256" key="1">
    <source>
        <dbReference type="ARBA" id="ARBA00022475"/>
    </source>
</evidence>
<dbReference type="HOGENOM" id="CLU_072492_0_0_7"/>
<evidence type="ECO:0000256" key="11">
    <source>
        <dbReference type="HAMAP-Rule" id="MF_00664"/>
    </source>
</evidence>
<dbReference type="GO" id="GO:0005886">
    <property type="term" value="C:plasma membrane"/>
    <property type="evidence" value="ECO:0007669"/>
    <property type="project" value="UniProtKB-SubCell"/>
</dbReference>
<keyword evidence="12" id="KW-1133">Transmembrane helix</keyword>
<evidence type="ECO:0000256" key="8">
    <source>
        <dbReference type="ARBA" id="ARBA00023239"/>
    </source>
</evidence>
<comment type="subcellular location">
    <subcellularLocation>
        <location evidence="11">Cell membrane</location>
        <topology evidence="11">Peripheral membrane protein</topology>
    </subcellularLocation>
</comment>
<feature type="transmembrane region" description="Helical" evidence="12">
    <location>
        <begin position="12"/>
        <end position="44"/>
    </location>
</feature>
<accession>A0A0H3A5Y7</accession>
<keyword evidence="1 11" id="KW-1003">Cell membrane</keyword>
<dbReference type="GO" id="GO:0004609">
    <property type="term" value="F:phosphatidylserine decarboxylase activity"/>
    <property type="evidence" value="ECO:0007669"/>
    <property type="project" value="UniProtKB-UniRule"/>
</dbReference>
<evidence type="ECO:0000256" key="5">
    <source>
        <dbReference type="ARBA" id="ARBA00023136"/>
    </source>
</evidence>
<comment type="subunit">
    <text evidence="11">Heterodimer of a large membrane-associated beta subunit and a small pyruvoyl-containing alpha subunit.</text>
</comment>
<feature type="modified residue" description="Pyruvic acid (Ser); by autocatalysis" evidence="11">
    <location>
        <position position="182"/>
    </location>
</feature>
<feature type="site" description="Cleavage (non-hydrolytic); by autocatalysis" evidence="11">
    <location>
        <begin position="181"/>
        <end position="182"/>
    </location>
</feature>
<keyword evidence="2 11" id="KW-0444">Lipid biosynthesis</keyword>
<dbReference type="UniPathway" id="UPA00558">
    <property type="reaction ID" value="UER00616"/>
</dbReference>
<dbReference type="EC" id="4.1.1.65" evidence="11"/>
<evidence type="ECO:0000256" key="12">
    <source>
        <dbReference type="SAM" id="Phobius"/>
    </source>
</evidence>
<evidence type="ECO:0000256" key="7">
    <source>
        <dbReference type="ARBA" id="ARBA00023209"/>
    </source>
</evidence>
<dbReference type="NCBIfam" id="NF003678">
    <property type="entry name" value="PRK05305.1-2"/>
    <property type="match status" value="1"/>
</dbReference>
<keyword evidence="3 11" id="KW-0210">Decarboxylase</keyword>
<keyword evidence="10 11" id="KW-0670">Pyruvate</keyword>
<keyword evidence="12" id="KW-0812">Transmembrane</keyword>
<dbReference type="EMBL" id="CP000527">
    <property type="protein sequence ID" value="ABM27416.1"/>
    <property type="molecule type" value="Genomic_DNA"/>
</dbReference>
<dbReference type="PANTHER" id="PTHR35809:SF1">
    <property type="entry name" value="ARCHAETIDYLSERINE DECARBOXYLASE PROENZYME-RELATED"/>
    <property type="match status" value="1"/>
</dbReference>
<dbReference type="KEGG" id="dvl:Dvul_0393"/>
<protein>
    <recommendedName>
        <fullName evidence="11">Phosphatidylserine decarboxylase proenzyme</fullName>
        <ecNumber evidence="11">4.1.1.65</ecNumber>
    </recommendedName>
    <component>
        <recommendedName>
            <fullName evidence="11">Phosphatidylserine decarboxylase alpha chain</fullName>
        </recommendedName>
    </component>
    <component>
        <recommendedName>
            <fullName evidence="11">Phosphatidylserine decarboxylase beta chain</fullName>
        </recommendedName>
    </component>
</protein>
<dbReference type="Proteomes" id="UP000009173">
    <property type="component" value="Chromosome"/>
</dbReference>
<evidence type="ECO:0000256" key="6">
    <source>
        <dbReference type="ARBA" id="ARBA00023145"/>
    </source>
</evidence>
<evidence type="ECO:0000256" key="9">
    <source>
        <dbReference type="ARBA" id="ARBA00023264"/>
    </source>
</evidence>
<keyword evidence="4 11" id="KW-0443">Lipid metabolism</keyword>
<feature type="chain" id="PRO_5023466500" description="Phosphatidylserine decarboxylase alpha chain" evidence="11">
    <location>
        <begin position="182"/>
        <end position="217"/>
    </location>
</feature>